<reference evidence="2 3" key="1">
    <citation type="submission" date="2015-09" db="EMBL/GenBank/DDBJ databases">
        <title>Trachymyrmex zeteki WGS genome.</title>
        <authorList>
            <person name="Nygaard S."/>
            <person name="Hu H."/>
            <person name="Boomsma J."/>
            <person name="Zhang G."/>
        </authorList>
    </citation>
    <scope>NUCLEOTIDE SEQUENCE [LARGE SCALE GENOMIC DNA]</scope>
    <source>
        <strain evidence="2">Tzet28-1</strain>
        <tissue evidence="2">Whole body</tissue>
    </source>
</reference>
<evidence type="ECO:0000256" key="1">
    <source>
        <dbReference type="SAM" id="SignalP"/>
    </source>
</evidence>
<gene>
    <name evidence="2" type="ORF">ALC60_06145</name>
</gene>
<evidence type="ECO:0000313" key="3">
    <source>
        <dbReference type="Proteomes" id="UP000075809"/>
    </source>
</evidence>
<dbReference type="AlphaFoldDB" id="A0A151X3Y4"/>
<keyword evidence="1" id="KW-0732">Signal</keyword>
<accession>A0A151X3Y4</accession>
<keyword evidence="3" id="KW-1185">Reference proteome</keyword>
<name>A0A151X3Y4_9HYME</name>
<dbReference type="Proteomes" id="UP000075809">
    <property type="component" value="Unassembled WGS sequence"/>
</dbReference>
<feature type="signal peptide" evidence="1">
    <location>
        <begin position="1"/>
        <end position="26"/>
    </location>
</feature>
<protein>
    <submittedName>
        <fullName evidence="2">Uncharacterized protein</fullName>
    </submittedName>
</protein>
<evidence type="ECO:0000313" key="2">
    <source>
        <dbReference type="EMBL" id="KYQ54984.1"/>
    </source>
</evidence>
<dbReference type="EMBL" id="KQ982559">
    <property type="protein sequence ID" value="KYQ54984.1"/>
    <property type="molecule type" value="Genomic_DNA"/>
</dbReference>
<feature type="chain" id="PRO_5007591630" evidence="1">
    <location>
        <begin position="27"/>
        <end position="209"/>
    </location>
</feature>
<sequence>MKRSQCVIRAVLLLIVIQLHCEIVLAAQSPITQRKHKKHSDDIISSENTDSVLPVVPPYIIDASRHKPQPPSKLHRHQVHLDDAVNLDSSELYTDPIPYIIDVPRRKPSLLLSKLRKHEAYLDNAAAYLDNVKRAIYNQLYVIAFLFHKPQSEWKPSSDVSEEHLHDASDKYSDEVQEEHMTTVPDSDEIVFSSNYVEPAHSSRKCIIC</sequence>
<proteinExistence type="predicted"/>
<organism evidence="2 3">
    <name type="scientific">Mycetomoellerius zeteki</name>
    <dbReference type="NCBI Taxonomy" id="64791"/>
    <lineage>
        <taxon>Eukaryota</taxon>
        <taxon>Metazoa</taxon>
        <taxon>Ecdysozoa</taxon>
        <taxon>Arthropoda</taxon>
        <taxon>Hexapoda</taxon>
        <taxon>Insecta</taxon>
        <taxon>Pterygota</taxon>
        <taxon>Neoptera</taxon>
        <taxon>Endopterygota</taxon>
        <taxon>Hymenoptera</taxon>
        <taxon>Apocrita</taxon>
        <taxon>Aculeata</taxon>
        <taxon>Formicoidea</taxon>
        <taxon>Formicidae</taxon>
        <taxon>Myrmicinae</taxon>
        <taxon>Mycetomoellerius</taxon>
    </lineage>
</organism>